<accession>A0AA36M7T8</accession>
<organism evidence="2 3">
    <name type="scientific">Cylicocyclus nassatus</name>
    <name type="common">Nematode worm</name>
    <dbReference type="NCBI Taxonomy" id="53992"/>
    <lineage>
        <taxon>Eukaryota</taxon>
        <taxon>Metazoa</taxon>
        <taxon>Ecdysozoa</taxon>
        <taxon>Nematoda</taxon>
        <taxon>Chromadorea</taxon>
        <taxon>Rhabditida</taxon>
        <taxon>Rhabditina</taxon>
        <taxon>Rhabditomorpha</taxon>
        <taxon>Strongyloidea</taxon>
        <taxon>Strongylidae</taxon>
        <taxon>Cylicocyclus</taxon>
    </lineage>
</organism>
<keyword evidence="3" id="KW-1185">Reference proteome</keyword>
<evidence type="ECO:0000256" key="1">
    <source>
        <dbReference type="SAM" id="SignalP"/>
    </source>
</evidence>
<feature type="signal peptide" evidence="1">
    <location>
        <begin position="1"/>
        <end position="15"/>
    </location>
</feature>
<reference evidence="2" key="1">
    <citation type="submission" date="2023-07" db="EMBL/GenBank/DDBJ databases">
        <authorList>
            <consortium name="CYATHOMIX"/>
        </authorList>
    </citation>
    <scope>NUCLEOTIDE SEQUENCE</scope>
    <source>
        <strain evidence="2">N/A</strain>
    </source>
</reference>
<gene>
    <name evidence="2" type="ORF">CYNAS_LOCUS12961</name>
</gene>
<feature type="chain" id="PRO_5041256817" description="Saposin B-type domain-containing protein" evidence="1">
    <location>
        <begin position="16"/>
        <end position="213"/>
    </location>
</feature>
<comment type="caution">
    <text evidence="2">The sequence shown here is derived from an EMBL/GenBank/DDBJ whole genome shotgun (WGS) entry which is preliminary data.</text>
</comment>
<dbReference type="AlphaFoldDB" id="A0AA36M7T8"/>
<evidence type="ECO:0008006" key="4">
    <source>
        <dbReference type="Google" id="ProtNLM"/>
    </source>
</evidence>
<dbReference type="Proteomes" id="UP001176961">
    <property type="component" value="Unassembled WGS sequence"/>
</dbReference>
<protein>
    <recommendedName>
        <fullName evidence="4">Saposin B-type domain-containing protein</fullName>
    </recommendedName>
</protein>
<keyword evidence="1" id="KW-0732">Signal</keyword>
<evidence type="ECO:0000313" key="3">
    <source>
        <dbReference type="Proteomes" id="UP001176961"/>
    </source>
</evidence>
<sequence>MWLFGIAIVIACASAAPVDVNPECAACQLFTIALEKKLNSGDGAFKSPSSRCTHLPHCQDLTHCEIVQSLMQVSTHNITSALRPQFDKVRSFLDEVARHCEKEPHAAVLDNKPGPALCTLCFLIYYFFQFLNNGILQMPLLQIVPDVIKLTCMVVMNLPFDDDKTPPVCQALLADGALPALLKAIADSMGSFYNLIAVQMMGCPTYQTLFGIC</sequence>
<proteinExistence type="predicted"/>
<name>A0AA36M7T8_CYLNA</name>
<dbReference type="EMBL" id="CATQJL010000305">
    <property type="protein sequence ID" value="CAJ0600978.1"/>
    <property type="molecule type" value="Genomic_DNA"/>
</dbReference>
<evidence type="ECO:0000313" key="2">
    <source>
        <dbReference type="EMBL" id="CAJ0600978.1"/>
    </source>
</evidence>